<dbReference type="EMBL" id="AP021861">
    <property type="protein sequence ID" value="BBO36456.1"/>
    <property type="molecule type" value="Genomic_DNA"/>
</dbReference>
<accession>A0A5K7XN75</accession>
<keyword evidence="2" id="KW-1185">Reference proteome</keyword>
<dbReference type="AlphaFoldDB" id="A0A5K7XN75"/>
<dbReference type="Proteomes" id="UP000326837">
    <property type="component" value="Chromosome"/>
</dbReference>
<sequence>MLFNLNSPLFERLLLLFDSSLSRQLLSLESPASGVASV</sequence>
<reference evidence="2" key="1">
    <citation type="submission" date="2019-10" db="EMBL/GenBank/DDBJ databases">
        <title>Lacipirellula parvula gen. nov., sp. nov., representing a lineage of planctomycetes widespread in freshwater anoxic habitats, and description of the family Lacipirellulaceae.</title>
        <authorList>
            <person name="Dedysh S.N."/>
            <person name="Kulichevskaya I.S."/>
            <person name="Beletsky A.V."/>
            <person name="Rakitin A.L."/>
            <person name="Mardanov A.V."/>
            <person name="Ivanova A.A."/>
            <person name="Saltykova V.X."/>
            <person name="Rijpstra W.I.C."/>
            <person name="Sinninghe Damste J.S."/>
            <person name="Ravin N.V."/>
        </authorList>
    </citation>
    <scope>NUCLEOTIDE SEQUENCE [LARGE SCALE GENOMIC DNA]</scope>
    <source>
        <strain evidence="2">PX69</strain>
    </source>
</reference>
<organism evidence="1 2">
    <name type="scientific">Lacipirellula parvula</name>
    <dbReference type="NCBI Taxonomy" id="2650471"/>
    <lineage>
        <taxon>Bacteria</taxon>
        <taxon>Pseudomonadati</taxon>
        <taxon>Planctomycetota</taxon>
        <taxon>Planctomycetia</taxon>
        <taxon>Pirellulales</taxon>
        <taxon>Lacipirellulaceae</taxon>
        <taxon>Lacipirellula</taxon>
    </lineage>
</organism>
<gene>
    <name evidence="1" type="ORF">PLANPX_6068</name>
</gene>
<name>A0A5K7XN75_9BACT</name>
<evidence type="ECO:0000313" key="1">
    <source>
        <dbReference type="EMBL" id="BBO36456.1"/>
    </source>
</evidence>
<proteinExistence type="predicted"/>
<evidence type="ECO:0000313" key="2">
    <source>
        <dbReference type="Proteomes" id="UP000326837"/>
    </source>
</evidence>
<protein>
    <submittedName>
        <fullName evidence="1">Uncharacterized protein</fullName>
    </submittedName>
</protein>
<dbReference type="KEGG" id="lpav:PLANPX_6068"/>